<name>A0ACC0TRQ4_9AGAM</name>
<sequence>MKTVTKIIKKFPKWEYSFIYYKQVPKFYLLVVCVAHIIRDPKFGGIEDVCTLLMLTMSFYSLTSLSCINYLTMNRLH</sequence>
<keyword evidence="2" id="KW-1185">Reference proteome</keyword>
<evidence type="ECO:0000313" key="1">
    <source>
        <dbReference type="EMBL" id="KAI9431441.1"/>
    </source>
</evidence>
<dbReference type="EMBL" id="JAGFNK010001446">
    <property type="protein sequence ID" value="KAI9431441.1"/>
    <property type="molecule type" value="Genomic_DNA"/>
</dbReference>
<gene>
    <name evidence="1" type="ORF">F5148DRAFT_1271419</name>
</gene>
<comment type="caution">
    <text evidence="1">The sequence shown here is derived from an EMBL/GenBank/DDBJ whole genome shotgun (WGS) entry which is preliminary data.</text>
</comment>
<proteinExistence type="predicted"/>
<accession>A0ACC0TRQ4</accession>
<protein>
    <submittedName>
        <fullName evidence="1">Uncharacterized protein</fullName>
    </submittedName>
</protein>
<evidence type="ECO:0000313" key="2">
    <source>
        <dbReference type="Proteomes" id="UP001207468"/>
    </source>
</evidence>
<organism evidence="1 2">
    <name type="scientific">Russula earlei</name>
    <dbReference type="NCBI Taxonomy" id="71964"/>
    <lineage>
        <taxon>Eukaryota</taxon>
        <taxon>Fungi</taxon>
        <taxon>Dikarya</taxon>
        <taxon>Basidiomycota</taxon>
        <taxon>Agaricomycotina</taxon>
        <taxon>Agaricomycetes</taxon>
        <taxon>Russulales</taxon>
        <taxon>Russulaceae</taxon>
        <taxon>Russula</taxon>
    </lineage>
</organism>
<dbReference type="Proteomes" id="UP001207468">
    <property type="component" value="Unassembled WGS sequence"/>
</dbReference>
<reference evidence="1" key="1">
    <citation type="submission" date="2021-03" db="EMBL/GenBank/DDBJ databases">
        <title>Evolutionary priming and transition to the ectomycorrhizal habit in an iconic lineage of mushroom-forming fungi: is preadaptation a requirement?</title>
        <authorList>
            <consortium name="DOE Joint Genome Institute"/>
            <person name="Looney B.P."/>
            <person name="Miyauchi S."/>
            <person name="Morin E."/>
            <person name="Drula E."/>
            <person name="Courty P.E."/>
            <person name="Chicoki N."/>
            <person name="Fauchery L."/>
            <person name="Kohler A."/>
            <person name="Kuo A."/>
            <person name="LaButti K."/>
            <person name="Pangilinan J."/>
            <person name="Lipzen A."/>
            <person name="Riley R."/>
            <person name="Andreopoulos W."/>
            <person name="He G."/>
            <person name="Johnson J."/>
            <person name="Barry K.W."/>
            <person name="Grigoriev I.V."/>
            <person name="Nagy L."/>
            <person name="Hibbett D."/>
            <person name="Henrissat B."/>
            <person name="Matheny P.B."/>
            <person name="Labbe J."/>
            <person name="Martin A.F."/>
        </authorList>
    </citation>
    <scope>NUCLEOTIDE SEQUENCE</scope>
    <source>
        <strain evidence="1">BPL698</strain>
    </source>
</reference>